<dbReference type="RefSeq" id="WP_353543849.1">
    <property type="nucleotide sequence ID" value="NZ_BAABRN010000072.1"/>
</dbReference>
<name>A0ABP9VF81_9DEIO</name>
<sequence length="250" mass="25860">MSVALSSIVTLTAIPVVATILGGVVASLKTPSERTRSFVQHFAAGVVMAAVAGELLPEITKGHQPLGVVIGFALGVAVMLLIRQFAEHFENRETDPEGAAPDRSAPGMNLALIGVVGIDVLIDGLLIGVGFAAGERVGTLLVIALTLELLFLGVSVVSSLRQRGVTRQQSVQVVVGLSVLVILGALLGGSLLQGLTGLALEIVLSFGAAALMFLVVEELLTEAHSVKETPLNTASFFMGFVALYLLEILG</sequence>
<proteinExistence type="predicted"/>
<comment type="caution">
    <text evidence="2">The sequence shown here is derived from an EMBL/GenBank/DDBJ whole genome shotgun (WGS) entry which is preliminary data.</text>
</comment>
<evidence type="ECO:0008006" key="4">
    <source>
        <dbReference type="Google" id="ProtNLM"/>
    </source>
</evidence>
<evidence type="ECO:0000256" key="1">
    <source>
        <dbReference type="SAM" id="Phobius"/>
    </source>
</evidence>
<feature type="transmembrane region" description="Helical" evidence="1">
    <location>
        <begin position="198"/>
        <end position="217"/>
    </location>
</feature>
<feature type="transmembrane region" description="Helical" evidence="1">
    <location>
        <begin position="110"/>
        <end position="133"/>
    </location>
</feature>
<keyword evidence="1" id="KW-1133">Transmembrane helix</keyword>
<feature type="transmembrane region" description="Helical" evidence="1">
    <location>
        <begin position="229"/>
        <end position="246"/>
    </location>
</feature>
<organism evidence="2 3">
    <name type="scientific">Deinococcus xinjiangensis</name>
    <dbReference type="NCBI Taxonomy" id="457454"/>
    <lineage>
        <taxon>Bacteria</taxon>
        <taxon>Thermotogati</taxon>
        <taxon>Deinococcota</taxon>
        <taxon>Deinococci</taxon>
        <taxon>Deinococcales</taxon>
        <taxon>Deinococcaceae</taxon>
        <taxon>Deinococcus</taxon>
    </lineage>
</organism>
<evidence type="ECO:0000313" key="3">
    <source>
        <dbReference type="Proteomes" id="UP001458946"/>
    </source>
</evidence>
<protein>
    <recommendedName>
        <fullName evidence="4">Transporter</fullName>
    </recommendedName>
</protein>
<keyword evidence="1" id="KW-0472">Membrane</keyword>
<gene>
    <name evidence="2" type="ORF">Dxin01_03651</name>
</gene>
<feature type="transmembrane region" description="Helical" evidence="1">
    <location>
        <begin position="6"/>
        <end position="26"/>
    </location>
</feature>
<keyword evidence="3" id="KW-1185">Reference proteome</keyword>
<accession>A0ABP9VF81</accession>
<feature type="transmembrane region" description="Helical" evidence="1">
    <location>
        <begin position="62"/>
        <end position="82"/>
    </location>
</feature>
<dbReference type="EMBL" id="BAABRN010000072">
    <property type="protein sequence ID" value="GAA5503884.1"/>
    <property type="molecule type" value="Genomic_DNA"/>
</dbReference>
<feature type="transmembrane region" description="Helical" evidence="1">
    <location>
        <begin position="172"/>
        <end position="192"/>
    </location>
</feature>
<evidence type="ECO:0000313" key="2">
    <source>
        <dbReference type="EMBL" id="GAA5503884.1"/>
    </source>
</evidence>
<keyword evidence="1" id="KW-0812">Transmembrane</keyword>
<feature type="transmembrane region" description="Helical" evidence="1">
    <location>
        <begin position="139"/>
        <end position="160"/>
    </location>
</feature>
<feature type="transmembrane region" description="Helical" evidence="1">
    <location>
        <begin position="38"/>
        <end position="56"/>
    </location>
</feature>
<reference evidence="2 3" key="1">
    <citation type="submission" date="2024-02" db="EMBL/GenBank/DDBJ databases">
        <title>Deinococcus xinjiangensis NBRC 107630.</title>
        <authorList>
            <person name="Ichikawa N."/>
            <person name="Katano-Makiyama Y."/>
            <person name="Hidaka K."/>
        </authorList>
    </citation>
    <scope>NUCLEOTIDE SEQUENCE [LARGE SCALE GENOMIC DNA]</scope>
    <source>
        <strain evidence="2 3">NBRC 107630</strain>
    </source>
</reference>
<dbReference type="Proteomes" id="UP001458946">
    <property type="component" value="Unassembled WGS sequence"/>
</dbReference>